<feature type="region of interest" description="Disordered" evidence="9">
    <location>
        <begin position="765"/>
        <end position="799"/>
    </location>
</feature>
<dbReference type="PANTHER" id="PTHR13466">
    <property type="entry name" value="TEX2 PROTEIN-RELATED"/>
    <property type="match status" value="1"/>
</dbReference>
<evidence type="ECO:0000256" key="2">
    <source>
        <dbReference type="ARBA" id="ARBA00022448"/>
    </source>
</evidence>
<dbReference type="PANTHER" id="PTHR13466:SF0">
    <property type="entry name" value="SMP-LTD DOMAIN-CONTAINING PROTEIN"/>
    <property type="match status" value="1"/>
</dbReference>
<evidence type="ECO:0000256" key="4">
    <source>
        <dbReference type="ARBA" id="ARBA00022824"/>
    </source>
</evidence>
<dbReference type="CDD" id="cd21675">
    <property type="entry name" value="SMP_TEX2"/>
    <property type="match status" value="1"/>
</dbReference>
<sequence>MSTLLSSSSNPEEICLQYSKSEQESIYASFENGSEATDAPNSTTTEPNSEPNLTITEPNPEPNRTITEPDPLTASSDKLPEFSSGGDNIPEVPHIKKDSTSSEVSVSKVVAIPETSPFKQSVRGFVLNRLSKRVGSHRILSGLTEKLVKRLEEGKDGSTIEKSVTIPLINEPIHELPIAELKSVVADDLLIKTFSVEEATECIEEAMFESKLVVKHRVVSRSLPSSPAHAFMARNSIDLVDNSSDSEEKSSLSEPLNALTINDKDFLSQDTSISNSANEIELIDINARSLISNSRNVNNLEFQGYLKNAYSGSERESEKTPEKYTFQNAYRTFRTILASISVHQWLLLISIFVHKYNFLGCYLDYIFDAIIILYISFIVVSNRQEAMNTANLYPTYHDTQLETATIDVSEAEKLIRGSVKILKGDYDPDEQTVPPLDTVSLLIEDNLLKILAPPTKDQTEADVIPHEVYELSGAKVSLVPKGLTKNRLFNKKYPICITLPPSSKKVNSGSCMFDNTNTEEKSIDFISLVAHEDGLVEMLEQKALYFFALTSREKEAWYQALTKAVRLCDSKKTNQPSSPIHQKFDVSSMSFSSLLETNSDENLSLTEDSLGTESETNTLPSDSKLTINFADYMETIWENYQRVLQDFDENSQNSDKVKGSLKTSTSVEWLNVAVGRVFYDFMTQKKWSDEVMVRIQKKLDKIDLPNFVGPLTVTEVFMGSAVPQLHAVSSPIVDNFGIWFDFDFTYSGSFHMTLTTRLQIPKERQLSSTEVSENASPKFSFDASDTSEDESSGSKRSPKHKLINKIEKWVANKQFQSVAQNRYVKKFVGDISNVILTMTVEVNLLQGVLTINLPPAPTDRLWYAFKKDPILSLSASPKVGSREINLSGVIQMIEKKLKLAFKKAIVMPHMDDLVIPIMHTPAYNEES</sequence>
<comment type="caution">
    <text evidence="12">The sequence shown here is derived from an EMBL/GenBank/DDBJ whole genome shotgun (WGS) entry which is preliminary data.</text>
</comment>
<evidence type="ECO:0000256" key="6">
    <source>
        <dbReference type="ARBA" id="ARBA00023055"/>
    </source>
</evidence>
<evidence type="ECO:0000256" key="7">
    <source>
        <dbReference type="ARBA" id="ARBA00023121"/>
    </source>
</evidence>
<dbReference type="GO" id="GO:0006869">
    <property type="term" value="P:lipid transport"/>
    <property type="evidence" value="ECO:0007669"/>
    <property type="project" value="UniProtKB-KW"/>
</dbReference>
<keyword evidence="13" id="KW-1185">Reference proteome</keyword>
<dbReference type="EMBL" id="JAFNEN010000414">
    <property type="protein sequence ID" value="KAG8183535.1"/>
    <property type="molecule type" value="Genomic_DNA"/>
</dbReference>
<gene>
    <name evidence="12" type="ORF">JTE90_003882</name>
</gene>
<keyword evidence="7" id="KW-0446">Lipid-binding</keyword>
<dbReference type="InterPro" id="IPR031468">
    <property type="entry name" value="SMP_LBD"/>
</dbReference>
<protein>
    <recommendedName>
        <fullName evidence="11">SMP-LTD domain-containing protein</fullName>
    </recommendedName>
</protein>
<evidence type="ECO:0000259" key="11">
    <source>
        <dbReference type="PROSITE" id="PS51847"/>
    </source>
</evidence>
<evidence type="ECO:0000256" key="3">
    <source>
        <dbReference type="ARBA" id="ARBA00022692"/>
    </source>
</evidence>
<keyword evidence="2" id="KW-0813">Transport</keyword>
<accession>A0AAV6UH68</accession>
<keyword evidence="4" id="KW-0256">Endoplasmic reticulum</keyword>
<feature type="region of interest" description="Disordered" evidence="9">
    <location>
        <begin position="26"/>
        <end position="100"/>
    </location>
</feature>
<proteinExistence type="predicted"/>
<feature type="compositionally biased region" description="Polar residues" evidence="9">
    <location>
        <begin position="26"/>
        <end position="66"/>
    </location>
</feature>
<evidence type="ECO:0000256" key="1">
    <source>
        <dbReference type="ARBA" id="ARBA00004586"/>
    </source>
</evidence>
<feature type="transmembrane region" description="Helical" evidence="10">
    <location>
        <begin position="333"/>
        <end position="353"/>
    </location>
</feature>
<evidence type="ECO:0000256" key="9">
    <source>
        <dbReference type="SAM" id="MobiDB-lite"/>
    </source>
</evidence>
<keyword evidence="6" id="KW-0445">Lipid transport</keyword>
<evidence type="ECO:0000313" key="13">
    <source>
        <dbReference type="Proteomes" id="UP000827092"/>
    </source>
</evidence>
<evidence type="ECO:0000313" key="12">
    <source>
        <dbReference type="EMBL" id="KAG8183535.1"/>
    </source>
</evidence>
<evidence type="ECO:0000256" key="10">
    <source>
        <dbReference type="SAM" id="Phobius"/>
    </source>
</evidence>
<feature type="transmembrane region" description="Helical" evidence="10">
    <location>
        <begin position="365"/>
        <end position="382"/>
    </location>
</feature>
<name>A0AAV6UH68_9ARAC</name>
<comment type="subcellular location">
    <subcellularLocation>
        <location evidence="1">Endoplasmic reticulum membrane</location>
    </subcellularLocation>
</comment>
<organism evidence="12 13">
    <name type="scientific">Oedothorax gibbosus</name>
    <dbReference type="NCBI Taxonomy" id="931172"/>
    <lineage>
        <taxon>Eukaryota</taxon>
        <taxon>Metazoa</taxon>
        <taxon>Ecdysozoa</taxon>
        <taxon>Arthropoda</taxon>
        <taxon>Chelicerata</taxon>
        <taxon>Arachnida</taxon>
        <taxon>Araneae</taxon>
        <taxon>Araneomorphae</taxon>
        <taxon>Entelegynae</taxon>
        <taxon>Araneoidea</taxon>
        <taxon>Linyphiidae</taxon>
        <taxon>Erigoninae</taxon>
        <taxon>Oedothorax</taxon>
    </lineage>
</organism>
<feature type="compositionally biased region" description="Polar residues" evidence="9">
    <location>
        <begin position="766"/>
        <end position="777"/>
    </location>
</feature>
<evidence type="ECO:0000256" key="5">
    <source>
        <dbReference type="ARBA" id="ARBA00022989"/>
    </source>
</evidence>
<dbReference type="Proteomes" id="UP000827092">
    <property type="component" value="Unassembled WGS sequence"/>
</dbReference>
<keyword evidence="5 10" id="KW-1133">Transmembrane helix</keyword>
<reference evidence="12 13" key="1">
    <citation type="journal article" date="2022" name="Nat. Ecol. Evol.">
        <title>A masculinizing supergene underlies an exaggerated male reproductive morph in a spider.</title>
        <authorList>
            <person name="Hendrickx F."/>
            <person name="De Corte Z."/>
            <person name="Sonet G."/>
            <person name="Van Belleghem S.M."/>
            <person name="Kostlbacher S."/>
            <person name="Vangestel C."/>
        </authorList>
    </citation>
    <scope>NUCLEOTIDE SEQUENCE [LARGE SCALE GENOMIC DNA]</scope>
    <source>
        <strain evidence="12">W744_W776</strain>
    </source>
</reference>
<dbReference type="PROSITE" id="PS51847">
    <property type="entry name" value="SMP"/>
    <property type="match status" value="1"/>
</dbReference>
<dbReference type="GO" id="GO:0008289">
    <property type="term" value="F:lipid binding"/>
    <property type="evidence" value="ECO:0007669"/>
    <property type="project" value="UniProtKB-KW"/>
</dbReference>
<keyword evidence="8 10" id="KW-0472">Membrane</keyword>
<feature type="domain" description="SMP-LTD" evidence="11">
    <location>
        <begin position="663"/>
        <end position="916"/>
    </location>
</feature>
<dbReference type="AlphaFoldDB" id="A0AAV6UH68"/>
<evidence type="ECO:0000256" key="8">
    <source>
        <dbReference type="ARBA" id="ARBA00023136"/>
    </source>
</evidence>
<keyword evidence="3 10" id="KW-0812">Transmembrane</keyword>
<dbReference type="GO" id="GO:0005789">
    <property type="term" value="C:endoplasmic reticulum membrane"/>
    <property type="evidence" value="ECO:0007669"/>
    <property type="project" value="UniProtKB-SubCell"/>
</dbReference>